<dbReference type="Proteomes" id="UP001303046">
    <property type="component" value="Unassembled WGS sequence"/>
</dbReference>
<evidence type="ECO:0000313" key="2">
    <source>
        <dbReference type="Proteomes" id="UP001303046"/>
    </source>
</evidence>
<gene>
    <name evidence="1" type="primary">Necator_chrIV.g13391</name>
    <name evidence="1" type="ORF">RB195_000100</name>
</gene>
<evidence type="ECO:0000313" key="1">
    <source>
        <dbReference type="EMBL" id="KAK6746619.1"/>
    </source>
</evidence>
<reference evidence="1 2" key="1">
    <citation type="submission" date="2023-08" db="EMBL/GenBank/DDBJ databases">
        <title>A Necator americanus chromosomal reference genome.</title>
        <authorList>
            <person name="Ilik V."/>
            <person name="Petrzelkova K.J."/>
            <person name="Pardy F."/>
            <person name="Fuh T."/>
            <person name="Niatou-Singa F.S."/>
            <person name="Gouil Q."/>
            <person name="Baker L."/>
            <person name="Ritchie M.E."/>
            <person name="Jex A.R."/>
            <person name="Gazzola D."/>
            <person name="Li H."/>
            <person name="Toshio Fujiwara R."/>
            <person name="Zhan B."/>
            <person name="Aroian R.V."/>
            <person name="Pafco B."/>
            <person name="Schwarz E.M."/>
        </authorList>
    </citation>
    <scope>NUCLEOTIDE SEQUENCE [LARGE SCALE GENOMIC DNA]</scope>
    <source>
        <strain evidence="1 2">Aroian</strain>
        <tissue evidence="1">Whole animal</tissue>
    </source>
</reference>
<accession>A0ABR1D839</accession>
<keyword evidence="2" id="KW-1185">Reference proteome</keyword>
<organism evidence="1 2">
    <name type="scientific">Necator americanus</name>
    <name type="common">Human hookworm</name>
    <dbReference type="NCBI Taxonomy" id="51031"/>
    <lineage>
        <taxon>Eukaryota</taxon>
        <taxon>Metazoa</taxon>
        <taxon>Ecdysozoa</taxon>
        <taxon>Nematoda</taxon>
        <taxon>Chromadorea</taxon>
        <taxon>Rhabditida</taxon>
        <taxon>Rhabditina</taxon>
        <taxon>Rhabditomorpha</taxon>
        <taxon>Strongyloidea</taxon>
        <taxon>Ancylostomatidae</taxon>
        <taxon>Bunostominae</taxon>
        <taxon>Necator</taxon>
    </lineage>
</organism>
<proteinExistence type="predicted"/>
<comment type="caution">
    <text evidence="1">The sequence shown here is derived from an EMBL/GenBank/DDBJ whole genome shotgun (WGS) entry which is preliminary data.</text>
</comment>
<name>A0ABR1D839_NECAM</name>
<dbReference type="EMBL" id="JAVFWL010000004">
    <property type="protein sequence ID" value="KAK6746619.1"/>
    <property type="molecule type" value="Genomic_DNA"/>
</dbReference>
<sequence>MVELEVLKKPFRQWTAEEVTGVLNGVITQDEEQRMLHNDIKGCVVKDFCCVDFLIYVLHLSKSTAIKVMEVLQPYMDEYEDEEVVLTDYCFQSRVLFTEEMILDRVVLTEKKKTFYPKRKKNQRLSLSVSCHLL</sequence>
<protein>
    <submittedName>
        <fullName evidence="1">Uncharacterized protein</fullName>
    </submittedName>
</protein>